<organism evidence="1">
    <name type="scientific">marine sediment metagenome</name>
    <dbReference type="NCBI Taxonomy" id="412755"/>
    <lineage>
        <taxon>unclassified sequences</taxon>
        <taxon>metagenomes</taxon>
        <taxon>ecological metagenomes</taxon>
    </lineage>
</organism>
<accession>X1SP62</accession>
<feature type="non-terminal residue" evidence="1">
    <location>
        <position position="275"/>
    </location>
</feature>
<evidence type="ECO:0000313" key="1">
    <source>
        <dbReference type="EMBL" id="GAI94728.1"/>
    </source>
</evidence>
<dbReference type="AlphaFoldDB" id="X1SP62"/>
<dbReference type="SUPFAM" id="SSF52540">
    <property type="entry name" value="P-loop containing nucleoside triphosphate hydrolases"/>
    <property type="match status" value="1"/>
</dbReference>
<sequence>GDDESGKTRKPAGGDPSHFSYTFKNSVFRVEDYEGRYIVIKGHMQSGKTKMMIMGAMKFLCKGKSCLILLRNNNQDAVQFLGRLSSEFERINSVLPDKFDKFEFKAIDKITKENLVNDGKPTICVAIANASRLKKFKDVMTAEPSLQKQFVMYIDEADFLTGPVHPKAPETYRLVNQIKSMAFCTFAVSGTIMDLVYMNETIEAGDLWIMKCSEDYKGIPSLRMTEINKDAKFSVKKDDNVLLKDKSFDTFLTQFQKRPLWRSRWVQGRTPQCGL</sequence>
<gene>
    <name evidence="1" type="ORF">S12H4_32973</name>
</gene>
<proteinExistence type="predicted"/>
<dbReference type="EMBL" id="BARW01019389">
    <property type="protein sequence ID" value="GAI94728.1"/>
    <property type="molecule type" value="Genomic_DNA"/>
</dbReference>
<name>X1SP62_9ZZZZ</name>
<comment type="caution">
    <text evidence="1">The sequence shown here is derived from an EMBL/GenBank/DDBJ whole genome shotgun (WGS) entry which is preliminary data.</text>
</comment>
<dbReference type="InterPro" id="IPR027417">
    <property type="entry name" value="P-loop_NTPase"/>
</dbReference>
<protein>
    <submittedName>
        <fullName evidence="1">Uncharacterized protein</fullName>
    </submittedName>
</protein>
<reference evidence="1" key="1">
    <citation type="journal article" date="2014" name="Front. Microbiol.">
        <title>High frequency of phylogenetically diverse reductive dehalogenase-homologous genes in deep subseafloor sedimentary metagenomes.</title>
        <authorList>
            <person name="Kawai M."/>
            <person name="Futagami T."/>
            <person name="Toyoda A."/>
            <person name="Takaki Y."/>
            <person name="Nishi S."/>
            <person name="Hori S."/>
            <person name="Arai W."/>
            <person name="Tsubouchi T."/>
            <person name="Morono Y."/>
            <person name="Uchiyama I."/>
            <person name="Ito T."/>
            <person name="Fujiyama A."/>
            <person name="Inagaki F."/>
            <person name="Takami H."/>
        </authorList>
    </citation>
    <scope>NUCLEOTIDE SEQUENCE</scope>
    <source>
        <strain evidence="1">Expedition CK06-06</strain>
    </source>
</reference>
<feature type="non-terminal residue" evidence="1">
    <location>
        <position position="1"/>
    </location>
</feature>